<dbReference type="EMBL" id="JAACJM010000381">
    <property type="protein sequence ID" value="KAF5327937.1"/>
    <property type="molecule type" value="Genomic_DNA"/>
</dbReference>
<evidence type="ECO:0000313" key="3">
    <source>
        <dbReference type="Proteomes" id="UP000559256"/>
    </source>
</evidence>
<feature type="compositionally biased region" description="Acidic residues" evidence="1">
    <location>
        <begin position="109"/>
        <end position="122"/>
    </location>
</feature>
<reference evidence="2 3" key="1">
    <citation type="journal article" date="2020" name="ISME J.">
        <title>Uncovering the hidden diversity of litter-decomposition mechanisms in mushroom-forming fungi.</title>
        <authorList>
            <person name="Floudas D."/>
            <person name="Bentzer J."/>
            <person name="Ahren D."/>
            <person name="Johansson T."/>
            <person name="Persson P."/>
            <person name="Tunlid A."/>
        </authorList>
    </citation>
    <scope>NUCLEOTIDE SEQUENCE [LARGE SCALE GENOMIC DNA]</scope>
    <source>
        <strain evidence="2 3">CBS 291.85</strain>
    </source>
</reference>
<gene>
    <name evidence="2" type="ORF">D9758_018055</name>
</gene>
<accession>A0A8H5BT92</accession>
<evidence type="ECO:0008006" key="4">
    <source>
        <dbReference type="Google" id="ProtNLM"/>
    </source>
</evidence>
<keyword evidence="3" id="KW-1185">Reference proteome</keyword>
<proteinExistence type="predicted"/>
<dbReference type="SUPFAM" id="SSF53098">
    <property type="entry name" value="Ribonuclease H-like"/>
    <property type="match status" value="1"/>
</dbReference>
<sequence length="839" mass="94977">MFWTSMAVFSPGQRKVQFFALPCMVSRLYWKHRPKGTAIQLDDDGKEVLNLSSEWVKAALENVSSVNGTKEAMSAHLIRKNGTRKCPNASKTAVRAAKESMKGKTGADDGTDGDDESSDAEDTSTHRPPKRKKLSKVKAYTQKTLSFPKGIDIPFSDDQKAAIKEQFGRATQSANLPFRWIDDVEVIKLFLMFRSRAEDVLPDRKALSGPILDAQFRKVEDKIKKNISGQNVTMSVNVSTKFEPYLVELRRTNKDKKDAVSYCQVYENMIDTAESTYGCTVVAFCTDDDGGGGAGRVMLIKNRPWLFGVACSAHQVLSMIHLPLCAIVNIIYQCQLVLGDYFKENKTAAQTSEDASELIGWILNHSKVREIFDEVQIEKNPGKDPLTYTTANLMRWTTHFGAFDCLQVLKEPLRHAAFLRRDDIVVAQVGAERNTHKRLQMKETALANCNLLLDDNFWDGLQKVLDDIEPLCYAVNINQSDSVRPDQVLLSFAGLYIHFSRHSDTKLASAMKKRLEKRWKSYEQELLVFALVLNPFERLDRFGSNAQVGIWTMLESFKKVPSIYLYKRVNSRPQSPEIDPELQHTEFDRKLTKVSKAFAQYMSFSASSRASRTARSSSTKLSYDGDPIQYWESNLGVPAVSELAEFSILILSIVVNSASDERLFSNLRVKASIRADHFKHDLIEDRKKRHNHSDDRADRLLAVPRYHDLLEDISNPTTNDPEQNNPRYISSRDGCGVDEEEQLRERMRQEAGNGDDDNDIEDDLMDTGPETPARSRCWLPITLEKLFGGSVNKPLDDFIRPQRRVYSDEVRMMELLAAEYSDEPLDDGELSGSGDDFDG</sequence>
<feature type="region of interest" description="Disordered" evidence="1">
    <location>
        <begin position="820"/>
        <end position="839"/>
    </location>
</feature>
<dbReference type="Proteomes" id="UP000559256">
    <property type="component" value="Unassembled WGS sequence"/>
</dbReference>
<evidence type="ECO:0000313" key="2">
    <source>
        <dbReference type="EMBL" id="KAF5327937.1"/>
    </source>
</evidence>
<dbReference type="OrthoDB" id="3051252at2759"/>
<protein>
    <recommendedName>
        <fullName evidence="4">HAT C-terminal dimerisation domain-containing protein</fullName>
    </recommendedName>
</protein>
<organism evidence="2 3">
    <name type="scientific">Tetrapyrgos nigripes</name>
    <dbReference type="NCBI Taxonomy" id="182062"/>
    <lineage>
        <taxon>Eukaryota</taxon>
        <taxon>Fungi</taxon>
        <taxon>Dikarya</taxon>
        <taxon>Basidiomycota</taxon>
        <taxon>Agaricomycotina</taxon>
        <taxon>Agaricomycetes</taxon>
        <taxon>Agaricomycetidae</taxon>
        <taxon>Agaricales</taxon>
        <taxon>Marasmiineae</taxon>
        <taxon>Marasmiaceae</taxon>
        <taxon>Tetrapyrgos</taxon>
    </lineage>
</organism>
<comment type="caution">
    <text evidence="2">The sequence shown here is derived from an EMBL/GenBank/DDBJ whole genome shotgun (WGS) entry which is preliminary data.</text>
</comment>
<name>A0A8H5BT92_9AGAR</name>
<feature type="region of interest" description="Disordered" evidence="1">
    <location>
        <begin position="83"/>
        <end position="137"/>
    </location>
</feature>
<evidence type="ECO:0000256" key="1">
    <source>
        <dbReference type="SAM" id="MobiDB-lite"/>
    </source>
</evidence>
<feature type="region of interest" description="Disordered" evidence="1">
    <location>
        <begin position="712"/>
        <end position="772"/>
    </location>
</feature>
<feature type="compositionally biased region" description="Acidic residues" evidence="1">
    <location>
        <begin position="753"/>
        <end position="765"/>
    </location>
</feature>
<dbReference type="InterPro" id="IPR012337">
    <property type="entry name" value="RNaseH-like_sf"/>
</dbReference>
<feature type="compositionally biased region" description="Basic and acidic residues" evidence="1">
    <location>
        <begin position="96"/>
        <end position="107"/>
    </location>
</feature>
<dbReference type="AlphaFoldDB" id="A0A8H5BT92"/>
<feature type="compositionally biased region" description="Basic residues" evidence="1">
    <location>
        <begin position="127"/>
        <end position="136"/>
    </location>
</feature>
<feature type="compositionally biased region" description="Polar residues" evidence="1">
    <location>
        <begin position="714"/>
        <end position="728"/>
    </location>
</feature>